<keyword evidence="9" id="KW-0175">Coiled coil</keyword>
<dbReference type="PANTHER" id="PTHR21136:SF183">
    <property type="entry name" value="OS12G0639800 PROTEIN"/>
    <property type="match status" value="1"/>
</dbReference>
<dbReference type="GO" id="GO:0012505">
    <property type="term" value="C:endomembrane system"/>
    <property type="evidence" value="ECO:0007669"/>
    <property type="project" value="UniProtKB-SubCell"/>
</dbReference>
<keyword evidence="3 10" id="KW-0812">Transmembrane</keyword>
<dbReference type="PROSITE" id="PS50892">
    <property type="entry name" value="V_SNARE"/>
    <property type="match status" value="1"/>
</dbReference>
<dbReference type="GO" id="GO:0016020">
    <property type="term" value="C:membrane"/>
    <property type="evidence" value="ECO:0007669"/>
    <property type="project" value="InterPro"/>
</dbReference>
<evidence type="ECO:0000256" key="6">
    <source>
        <dbReference type="ARBA" id="ARBA00023136"/>
    </source>
</evidence>
<dbReference type="GO" id="GO:0005737">
    <property type="term" value="C:cytoplasm"/>
    <property type="evidence" value="ECO:0007669"/>
    <property type="project" value="UniProtKB-ARBA"/>
</dbReference>
<evidence type="ECO:0000259" key="11">
    <source>
        <dbReference type="PROSITE" id="PS50859"/>
    </source>
</evidence>
<keyword evidence="2" id="KW-0813">Transport</keyword>
<organism evidence="13">
    <name type="scientific">Brachypodium sylvaticum</name>
    <name type="common">False brome</name>
    <dbReference type="NCBI Taxonomy" id="29664"/>
    <lineage>
        <taxon>Eukaryota</taxon>
        <taxon>Viridiplantae</taxon>
        <taxon>Streptophyta</taxon>
        <taxon>Embryophyta</taxon>
        <taxon>Tracheophyta</taxon>
        <taxon>Spermatophyta</taxon>
        <taxon>Magnoliopsida</taxon>
        <taxon>Liliopsida</taxon>
        <taxon>Poales</taxon>
        <taxon>Poaceae</taxon>
        <taxon>BOP clade</taxon>
        <taxon>Pooideae</taxon>
        <taxon>Stipodae</taxon>
        <taxon>Brachypodieae</taxon>
        <taxon>Brachypodium</taxon>
    </lineage>
</organism>
<keyword evidence="6 10" id="KW-0472">Membrane</keyword>
<evidence type="ECO:0000256" key="9">
    <source>
        <dbReference type="PROSITE-ProRule" id="PRU00290"/>
    </source>
</evidence>
<keyword evidence="5 10" id="KW-1133">Transmembrane helix</keyword>
<dbReference type="InterPro" id="IPR051097">
    <property type="entry name" value="Synaptobrevin-like_transport"/>
</dbReference>
<comment type="subcellular location">
    <subcellularLocation>
        <location evidence="8">Endomembrane system</location>
        <topology evidence="8">Single-pass type IV membrane protein</topology>
    </subcellularLocation>
</comment>
<evidence type="ECO:0000313" key="13">
    <source>
        <dbReference type="EMBL" id="ACO87682.1"/>
    </source>
</evidence>
<dbReference type="FunFam" id="1.20.5.110:FF:000004">
    <property type="entry name" value="Vesicle-associated membrane protein 7"/>
    <property type="match status" value="1"/>
</dbReference>
<dbReference type="GO" id="GO:0015031">
    <property type="term" value="P:protein transport"/>
    <property type="evidence" value="ECO:0007669"/>
    <property type="project" value="UniProtKB-KW"/>
</dbReference>
<evidence type="ECO:0000256" key="8">
    <source>
        <dbReference type="ARBA" id="ARBA00046280"/>
    </source>
</evidence>
<evidence type="ECO:0000256" key="7">
    <source>
        <dbReference type="ARBA" id="ARBA00037493"/>
    </source>
</evidence>
<dbReference type="EMBL" id="FJ234838">
    <property type="protein sequence ID" value="ACO87682.1"/>
    <property type="molecule type" value="Genomic_DNA"/>
</dbReference>
<feature type="transmembrane region" description="Helical" evidence="10">
    <location>
        <begin position="200"/>
        <end position="219"/>
    </location>
</feature>
<dbReference type="PANTHER" id="PTHR21136">
    <property type="entry name" value="SNARE PROTEINS"/>
    <property type="match status" value="1"/>
</dbReference>
<dbReference type="Gene3D" id="3.30.450.50">
    <property type="entry name" value="Longin domain"/>
    <property type="match status" value="1"/>
</dbReference>
<dbReference type="InterPro" id="IPR001388">
    <property type="entry name" value="Synaptobrevin-like"/>
</dbReference>
<dbReference type="PROSITE" id="PS50859">
    <property type="entry name" value="LONGIN"/>
    <property type="match status" value="1"/>
</dbReference>
<reference evidence="13" key="1">
    <citation type="journal article" date="2009" name="Mol. Biol. Evol.">
        <title>Sixty million years in evolution of soft grain trait in grasses: emergence of the softness locus in the common ancestor of Pooideae and Ehrhartoideae, after their divergence from Panicoideae.</title>
        <authorList>
            <person name="Charles M."/>
            <person name="Tang H."/>
            <person name="Belcram H."/>
            <person name="Paterson A."/>
            <person name="Gornicki P."/>
            <person name="Chalhoub B."/>
        </authorList>
    </citation>
    <scope>NUCLEOTIDE SEQUENCE</scope>
</reference>
<evidence type="ECO:0000256" key="1">
    <source>
        <dbReference type="ARBA" id="ARBA00008025"/>
    </source>
</evidence>
<keyword evidence="4" id="KW-0653">Protein transport</keyword>
<comment type="function">
    <text evidence="7">Involved in the targeting and/or fusion of transport vesicles to their target membrane.</text>
</comment>
<protein>
    <submittedName>
        <fullName evidence="13">Synaptobrevin-like protein</fullName>
    </submittedName>
</protein>
<feature type="domain" description="V-SNARE coiled-coil homology" evidence="12">
    <location>
        <begin position="136"/>
        <end position="196"/>
    </location>
</feature>
<accession>C3TX87</accession>
<dbReference type="SUPFAM" id="SSF58038">
    <property type="entry name" value="SNARE fusion complex"/>
    <property type="match status" value="1"/>
</dbReference>
<evidence type="ECO:0000256" key="5">
    <source>
        <dbReference type="ARBA" id="ARBA00022989"/>
    </source>
</evidence>
<dbReference type="AlphaFoldDB" id="C3TX87"/>
<feature type="domain" description="Longin" evidence="11">
    <location>
        <begin position="16"/>
        <end position="120"/>
    </location>
</feature>
<dbReference type="Gene3D" id="1.20.5.110">
    <property type="match status" value="1"/>
</dbReference>
<dbReference type="Pfam" id="PF13774">
    <property type="entry name" value="Longin"/>
    <property type="match status" value="1"/>
</dbReference>
<dbReference type="PRINTS" id="PR00219">
    <property type="entry name" value="SYNAPTOBREVN"/>
</dbReference>
<evidence type="ECO:0000256" key="4">
    <source>
        <dbReference type="ARBA" id="ARBA00022927"/>
    </source>
</evidence>
<evidence type="ECO:0000256" key="2">
    <source>
        <dbReference type="ARBA" id="ARBA00022448"/>
    </source>
</evidence>
<dbReference type="SMART" id="SM01270">
    <property type="entry name" value="Longin"/>
    <property type="match status" value="1"/>
</dbReference>
<name>C3TX87_BRASY</name>
<comment type="similarity">
    <text evidence="1">Belongs to the synaptobrevin family.</text>
</comment>
<proteinExistence type="inferred from homology"/>
<evidence type="ECO:0000256" key="10">
    <source>
        <dbReference type="SAM" id="Phobius"/>
    </source>
</evidence>
<dbReference type="InterPro" id="IPR042855">
    <property type="entry name" value="V_SNARE_CC"/>
</dbReference>
<dbReference type="SUPFAM" id="SSF64356">
    <property type="entry name" value="SNARE-like"/>
    <property type="match status" value="1"/>
</dbReference>
<dbReference type="CDD" id="cd15843">
    <property type="entry name" value="R-SNARE"/>
    <property type="match status" value="1"/>
</dbReference>
<dbReference type="InterPro" id="IPR011012">
    <property type="entry name" value="Longin-like_dom_sf"/>
</dbReference>
<dbReference type="CDD" id="cd14824">
    <property type="entry name" value="Longin"/>
    <property type="match status" value="1"/>
</dbReference>
<evidence type="ECO:0000256" key="3">
    <source>
        <dbReference type="ARBA" id="ARBA00022692"/>
    </source>
</evidence>
<dbReference type="InterPro" id="IPR010908">
    <property type="entry name" value="Longin_dom"/>
</dbReference>
<dbReference type="GO" id="GO:0016192">
    <property type="term" value="P:vesicle-mediated transport"/>
    <property type="evidence" value="ECO:0007669"/>
    <property type="project" value="InterPro"/>
</dbReference>
<sequence length="225" mass="25093">MAAQGADEGGRLIYAMVARGTVVVAEQTAYTGNFRDIAAQCLQKLPAGDNRFTYTCDGHTFTFLIHHGYAYCVVASESAGREIPLAFLDNIKDEFVRRYAGGKADTAAANNLTRDFGPKLKEQMQYCMDHPEELSRLSKVKAQVSEVKGIMLDNIDKAIDRGEHIDVLVSRTEQLHDQAADFRTQGTRVRRRMWYQNMKARLIVGGIVVAVLLIVVLTACHDRCH</sequence>
<evidence type="ECO:0000259" key="12">
    <source>
        <dbReference type="PROSITE" id="PS50892"/>
    </source>
</evidence>
<dbReference type="FunFam" id="3.30.450.50:FF:000014">
    <property type="entry name" value="vesicle-associated membrane protein 727"/>
    <property type="match status" value="1"/>
</dbReference>
<dbReference type="Pfam" id="PF00957">
    <property type="entry name" value="Synaptobrevin"/>
    <property type="match status" value="1"/>
</dbReference>